<keyword evidence="2" id="KW-1185">Reference proteome</keyword>
<accession>A0ACB8XUS3</accession>
<reference evidence="2" key="1">
    <citation type="journal article" date="2022" name="Mol. Ecol. Resour.">
        <title>The genomes of chicory, endive, great burdock and yacon provide insights into Asteraceae palaeo-polyploidization history and plant inulin production.</title>
        <authorList>
            <person name="Fan W."/>
            <person name="Wang S."/>
            <person name="Wang H."/>
            <person name="Wang A."/>
            <person name="Jiang F."/>
            <person name="Liu H."/>
            <person name="Zhao H."/>
            <person name="Xu D."/>
            <person name="Zhang Y."/>
        </authorList>
    </citation>
    <scope>NUCLEOTIDE SEQUENCE [LARGE SCALE GENOMIC DNA]</scope>
    <source>
        <strain evidence="2">cv. Yunnan</strain>
    </source>
</reference>
<gene>
    <name evidence="1" type="ORF">L1987_85012</name>
</gene>
<name>A0ACB8XUS3_9ASTR</name>
<proteinExistence type="predicted"/>
<dbReference type="Proteomes" id="UP001056120">
    <property type="component" value="Linkage Group LG29"/>
</dbReference>
<sequence length="370" mass="39865">MKTEDSRYMNLKTAAGRDDSRLTLESWSLGVWRREDSSFALQEEQTSSFALQEKSDFFGFFFPRCKKNRPAASIEVIQKAEASVPSAELAKEVVETVTPPKVDFATDLFDMLSMDDAPTEKVPEAASTDDLWAGFQSAVEVHITGTAETKPVDNKPKANPTSGIEDLFKDSPTVSLPIASEKPQKDVKNDIMSLFEKGNNTTSPYTLHQQQLAMLAQQQYLLMAAAAKSGGLPNLVGNGQQVSGSSATSLPNQNWPNLGYQMLGMQMPAPGKVELDKYLQQMGNMGAANPVGNSFQVPTSSIYTMGMNTSTNGMMPPGIMGQNSSFNSMGPSGASKPQSTAQVSSASPSPSQSAKDYDFSSLTQGMFSKP</sequence>
<comment type="caution">
    <text evidence="1">The sequence shown here is derived from an EMBL/GenBank/DDBJ whole genome shotgun (WGS) entry which is preliminary data.</text>
</comment>
<evidence type="ECO:0000313" key="2">
    <source>
        <dbReference type="Proteomes" id="UP001056120"/>
    </source>
</evidence>
<reference evidence="1 2" key="2">
    <citation type="journal article" date="2022" name="Mol. Ecol. Resour.">
        <title>The genomes of chicory, endive, great burdock and yacon provide insights into Asteraceae paleo-polyploidization history and plant inulin production.</title>
        <authorList>
            <person name="Fan W."/>
            <person name="Wang S."/>
            <person name="Wang H."/>
            <person name="Wang A."/>
            <person name="Jiang F."/>
            <person name="Liu H."/>
            <person name="Zhao H."/>
            <person name="Xu D."/>
            <person name="Zhang Y."/>
        </authorList>
    </citation>
    <scope>NUCLEOTIDE SEQUENCE [LARGE SCALE GENOMIC DNA]</scope>
    <source>
        <strain evidence="2">cv. Yunnan</strain>
        <tissue evidence="1">Leaves</tissue>
    </source>
</reference>
<protein>
    <submittedName>
        <fullName evidence="1">Uncharacterized protein</fullName>
    </submittedName>
</protein>
<dbReference type="EMBL" id="CM042046">
    <property type="protein sequence ID" value="KAI3675422.1"/>
    <property type="molecule type" value="Genomic_DNA"/>
</dbReference>
<organism evidence="1 2">
    <name type="scientific">Smallanthus sonchifolius</name>
    <dbReference type="NCBI Taxonomy" id="185202"/>
    <lineage>
        <taxon>Eukaryota</taxon>
        <taxon>Viridiplantae</taxon>
        <taxon>Streptophyta</taxon>
        <taxon>Embryophyta</taxon>
        <taxon>Tracheophyta</taxon>
        <taxon>Spermatophyta</taxon>
        <taxon>Magnoliopsida</taxon>
        <taxon>eudicotyledons</taxon>
        <taxon>Gunneridae</taxon>
        <taxon>Pentapetalae</taxon>
        <taxon>asterids</taxon>
        <taxon>campanulids</taxon>
        <taxon>Asterales</taxon>
        <taxon>Asteraceae</taxon>
        <taxon>Asteroideae</taxon>
        <taxon>Heliantheae alliance</taxon>
        <taxon>Millerieae</taxon>
        <taxon>Smallanthus</taxon>
    </lineage>
</organism>
<evidence type="ECO:0000313" key="1">
    <source>
        <dbReference type="EMBL" id="KAI3675422.1"/>
    </source>
</evidence>